<evidence type="ECO:0000313" key="3">
    <source>
        <dbReference type="WBParaSite" id="Csp11.Scaffold629.g12379.t1"/>
    </source>
</evidence>
<protein>
    <submittedName>
        <fullName evidence="3">Bestrophin homolog</fullName>
    </submittedName>
</protein>
<accession>A0A1I7TW49</accession>
<dbReference type="AlphaFoldDB" id="A0A1I7TW49"/>
<sequence>MILSPRPFVLYGLSFDFSEDFQLDSLSKKPHPRVSHASHHGVRPHTPDVPIVDENVLLTLSPTEATESHPDVETLDAEWLLTQAVQKTQDSNIVLSLVETLDDNRAISRTRRDAYCHLPEVVSPCPMHELPSTSDKDQLSTSKASDVKDQPSTSEESDDQDIADQDLLDGISDLAVMEEDEDSD</sequence>
<organism evidence="2 3">
    <name type="scientific">Caenorhabditis tropicalis</name>
    <dbReference type="NCBI Taxonomy" id="1561998"/>
    <lineage>
        <taxon>Eukaryota</taxon>
        <taxon>Metazoa</taxon>
        <taxon>Ecdysozoa</taxon>
        <taxon>Nematoda</taxon>
        <taxon>Chromadorea</taxon>
        <taxon>Rhabditida</taxon>
        <taxon>Rhabditina</taxon>
        <taxon>Rhabditomorpha</taxon>
        <taxon>Rhabditoidea</taxon>
        <taxon>Rhabditidae</taxon>
        <taxon>Peloderinae</taxon>
        <taxon>Caenorhabditis</taxon>
    </lineage>
</organism>
<dbReference type="Proteomes" id="UP000095282">
    <property type="component" value="Unplaced"/>
</dbReference>
<keyword evidence="2" id="KW-1185">Reference proteome</keyword>
<evidence type="ECO:0000313" key="2">
    <source>
        <dbReference type="Proteomes" id="UP000095282"/>
    </source>
</evidence>
<feature type="region of interest" description="Disordered" evidence="1">
    <location>
        <begin position="123"/>
        <end position="184"/>
    </location>
</feature>
<feature type="compositionally biased region" description="Polar residues" evidence="1">
    <location>
        <begin position="139"/>
        <end position="154"/>
    </location>
</feature>
<proteinExistence type="predicted"/>
<evidence type="ECO:0000256" key="1">
    <source>
        <dbReference type="SAM" id="MobiDB-lite"/>
    </source>
</evidence>
<name>A0A1I7TW49_9PELO</name>
<dbReference type="WBParaSite" id="Csp11.Scaffold629.g12379.t1">
    <property type="protein sequence ID" value="Csp11.Scaffold629.g12379.t1"/>
    <property type="gene ID" value="Csp11.Scaffold629.g12379"/>
</dbReference>
<feature type="compositionally biased region" description="Acidic residues" evidence="1">
    <location>
        <begin position="155"/>
        <end position="167"/>
    </location>
</feature>
<reference evidence="3" key="1">
    <citation type="submission" date="2016-11" db="UniProtKB">
        <authorList>
            <consortium name="WormBaseParasite"/>
        </authorList>
    </citation>
    <scope>IDENTIFICATION</scope>
</reference>